<sequence length="235" mass="25451">MTDRVAPASEPAAERRQDPATVRRALRISAAVIAAAAAVYLLQYVLLIINRGTLFHPAVAITAMVLAAVASAAAMTAIIVCALMLTGWLIGRRRAAFDALDRPETRSVRVLRAGCLIPLVNLFWAPVYVIELAGLEQRQRRLRTRILRWWISWVAATGMAIFATLTRWVTDAQGIGNNTVAMVVAYALGWAALRATIDVFDGFERTAAAGPAHRWVVVGADQPEAVEPVDDEPAA</sequence>
<evidence type="ECO:0000313" key="3">
    <source>
        <dbReference type="EMBL" id="ORX06680.1"/>
    </source>
</evidence>
<organism evidence="3 4">
    <name type="scientific">Mycolicibacillus trivialis</name>
    <dbReference type="NCBI Taxonomy" id="1798"/>
    <lineage>
        <taxon>Bacteria</taxon>
        <taxon>Bacillati</taxon>
        <taxon>Actinomycetota</taxon>
        <taxon>Actinomycetes</taxon>
        <taxon>Mycobacteriales</taxon>
        <taxon>Mycobacteriaceae</taxon>
        <taxon>Mycolicibacillus</taxon>
    </lineage>
</organism>
<dbReference type="InterPro" id="IPR025565">
    <property type="entry name" value="DUF4328"/>
</dbReference>
<accession>A0A1X2EMH2</accession>
<feature type="transmembrane region" description="Helical" evidence="1">
    <location>
        <begin position="147"/>
        <end position="169"/>
    </location>
</feature>
<feature type="transmembrane region" description="Helical" evidence="1">
    <location>
        <begin position="110"/>
        <end position="135"/>
    </location>
</feature>
<keyword evidence="1" id="KW-1133">Transmembrane helix</keyword>
<protein>
    <recommendedName>
        <fullName evidence="2">DUF4328 domain-containing protein</fullName>
    </recommendedName>
</protein>
<evidence type="ECO:0000256" key="1">
    <source>
        <dbReference type="SAM" id="Phobius"/>
    </source>
</evidence>
<dbReference type="Proteomes" id="UP000193090">
    <property type="component" value="Unassembled WGS sequence"/>
</dbReference>
<feature type="domain" description="DUF4328" evidence="2">
    <location>
        <begin position="52"/>
        <end position="204"/>
    </location>
</feature>
<dbReference type="STRING" id="1798.AWC30_06160"/>
<proteinExistence type="predicted"/>
<dbReference type="Pfam" id="PF14219">
    <property type="entry name" value="DUF4328"/>
    <property type="match status" value="1"/>
</dbReference>
<feature type="transmembrane region" description="Helical" evidence="1">
    <location>
        <begin position="175"/>
        <end position="193"/>
    </location>
</feature>
<dbReference type="AlphaFoldDB" id="A0A1X2EMH2"/>
<reference evidence="3 4" key="1">
    <citation type="submission" date="2016-01" db="EMBL/GenBank/DDBJ databases">
        <title>The new phylogeny of the genus Mycobacterium.</title>
        <authorList>
            <person name="Tarcisio F."/>
            <person name="Conor M."/>
            <person name="Antonella G."/>
            <person name="Elisabetta G."/>
            <person name="Giulia F.S."/>
            <person name="Sara T."/>
            <person name="Anna F."/>
            <person name="Clotilde B."/>
            <person name="Roberto B."/>
            <person name="Veronica D.S."/>
            <person name="Fabio R."/>
            <person name="Monica P."/>
            <person name="Olivier J."/>
            <person name="Enrico T."/>
            <person name="Nicola S."/>
        </authorList>
    </citation>
    <scope>NUCLEOTIDE SEQUENCE [LARGE SCALE GENOMIC DNA]</scope>
    <source>
        <strain evidence="3 4">DSM 44153</strain>
    </source>
</reference>
<name>A0A1X2EMH2_9MYCO</name>
<comment type="caution">
    <text evidence="3">The sequence shown here is derived from an EMBL/GenBank/DDBJ whole genome shotgun (WGS) entry which is preliminary data.</text>
</comment>
<keyword evidence="1" id="KW-0812">Transmembrane</keyword>
<feature type="transmembrane region" description="Helical" evidence="1">
    <location>
        <begin position="28"/>
        <end position="49"/>
    </location>
</feature>
<evidence type="ECO:0000259" key="2">
    <source>
        <dbReference type="Pfam" id="PF14219"/>
    </source>
</evidence>
<keyword evidence="4" id="KW-1185">Reference proteome</keyword>
<gene>
    <name evidence="3" type="ORF">AWC30_06160</name>
</gene>
<dbReference type="EMBL" id="LQPZ01000015">
    <property type="protein sequence ID" value="ORX06680.1"/>
    <property type="molecule type" value="Genomic_DNA"/>
</dbReference>
<feature type="transmembrane region" description="Helical" evidence="1">
    <location>
        <begin position="61"/>
        <end position="90"/>
    </location>
</feature>
<evidence type="ECO:0000313" key="4">
    <source>
        <dbReference type="Proteomes" id="UP000193090"/>
    </source>
</evidence>
<keyword evidence="1" id="KW-0472">Membrane</keyword>